<organism evidence="2 3">
    <name type="scientific">Lactobacillus helsingborgensis</name>
    <dbReference type="NCBI Taxonomy" id="1218494"/>
    <lineage>
        <taxon>Bacteria</taxon>
        <taxon>Bacillati</taxon>
        <taxon>Bacillota</taxon>
        <taxon>Bacilli</taxon>
        <taxon>Lactobacillales</taxon>
        <taxon>Lactobacillaceae</taxon>
        <taxon>Lactobacillus</taxon>
    </lineage>
</organism>
<accession>A0AA47GGK9</accession>
<dbReference type="RefSeq" id="WP_143435115.1">
    <property type="nucleotide sequence ID" value="NZ_CP084389.1"/>
</dbReference>
<dbReference type="AlphaFoldDB" id="A0AA47GGK9"/>
<keyword evidence="1" id="KW-1133">Transmembrane helix</keyword>
<keyword evidence="1" id="KW-0472">Membrane</keyword>
<dbReference type="Proteomes" id="UP001164557">
    <property type="component" value="Chromosome"/>
</dbReference>
<keyword evidence="3" id="KW-1185">Reference proteome</keyword>
<protein>
    <submittedName>
        <fullName evidence="2">Uncharacterized protein</fullName>
    </submittedName>
</protein>
<proteinExistence type="predicted"/>
<gene>
    <name evidence="2" type="ORF">LDX53_07095</name>
</gene>
<dbReference type="EMBL" id="CP084389">
    <property type="protein sequence ID" value="UZX29334.1"/>
    <property type="molecule type" value="Genomic_DNA"/>
</dbReference>
<reference evidence="2" key="1">
    <citation type="submission" date="2021-09" db="EMBL/GenBank/DDBJ databases">
        <title>Lactobacillus species from Apis mellifera, Switzerland.</title>
        <authorList>
            <person name="Pfister J."/>
            <person name="Brown A."/>
            <person name="Neumann P."/>
            <person name="Collaud A."/>
            <person name="Retschnig G."/>
            <person name="Perreten V."/>
        </authorList>
    </citation>
    <scope>NUCLEOTIDE SEQUENCE</scope>
    <source>
        <strain evidence="2">IBH002</strain>
    </source>
</reference>
<evidence type="ECO:0000256" key="1">
    <source>
        <dbReference type="SAM" id="Phobius"/>
    </source>
</evidence>
<sequence length="57" mass="5928">MVKNSQKVTAANIGEPASSIVAGIILDHVGEKFIIVVCTSLIIIGGINILLSVPKKN</sequence>
<evidence type="ECO:0000313" key="3">
    <source>
        <dbReference type="Proteomes" id="UP001164557"/>
    </source>
</evidence>
<feature type="transmembrane region" description="Helical" evidence="1">
    <location>
        <begin position="33"/>
        <end position="53"/>
    </location>
</feature>
<name>A0AA47GGK9_9LACO</name>
<keyword evidence="1" id="KW-0812">Transmembrane</keyword>
<evidence type="ECO:0000313" key="2">
    <source>
        <dbReference type="EMBL" id="UZX29334.1"/>
    </source>
</evidence>